<evidence type="ECO:0000313" key="2">
    <source>
        <dbReference type="EMBL" id="WWO60257.1"/>
    </source>
</evidence>
<reference evidence="2 3" key="1">
    <citation type="submission" date="2024-01" db="EMBL/GenBank/DDBJ databases">
        <title>Novel lytic viruses for Xanthomonas sp. and Stenotrophomonas maltophilia.</title>
        <authorList>
            <person name="Petrzik K."/>
            <person name="Brazdova S."/>
            <person name="Sovova L."/>
            <person name="Neoralova M."/>
        </authorList>
    </citation>
    <scope>NUCLEOTIDE SEQUENCE [LARGE SCALE GENOMIC DNA]</scope>
</reference>
<proteinExistence type="predicted"/>
<evidence type="ECO:0000313" key="3">
    <source>
        <dbReference type="Proteomes" id="UP001386178"/>
    </source>
</evidence>
<dbReference type="EMBL" id="PP079414">
    <property type="protein sequence ID" value="WWO60257.1"/>
    <property type="molecule type" value="Genomic_DNA"/>
</dbReference>
<name>A0ABZ2GZH8_9CAUD</name>
<dbReference type="Proteomes" id="UP001386178">
    <property type="component" value="Segment"/>
</dbReference>
<protein>
    <submittedName>
        <fullName evidence="2">Tail tubular protein B</fullName>
    </submittedName>
</protein>
<keyword evidence="3" id="KW-1185">Reference proteome</keyword>
<feature type="compositionally biased region" description="Polar residues" evidence="1">
    <location>
        <begin position="12"/>
        <end position="33"/>
    </location>
</feature>
<accession>A0ABZ2GZH8</accession>
<evidence type="ECO:0000256" key="1">
    <source>
        <dbReference type="SAM" id="MobiDB-lite"/>
    </source>
</evidence>
<dbReference type="Pfam" id="PF25675">
    <property type="entry name" value="Phage_nozzle"/>
    <property type="match status" value="2"/>
</dbReference>
<feature type="region of interest" description="Disordered" evidence="1">
    <location>
        <begin position="1"/>
        <end position="40"/>
    </location>
</feature>
<organism evidence="2 3">
    <name type="scientific">Xanthomonas phage SB3</name>
    <dbReference type="NCBI Taxonomy" id="3117472"/>
    <lineage>
        <taxon>Viruses</taxon>
        <taxon>Duplodnaviria</taxon>
        <taxon>Heunggongvirae</taxon>
        <taxon>Uroviricota</taxon>
        <taxon>Caudoviricetes</taxon>
        <taxon>Autographivirales</taxon>
        <taxon>Autonotataviridae</taxon>
        <taxon>Euvesivirus</taxon>
        <taxon>Euvesivirus SB3</taxon>
    </lineage>
</organism>
<sequence length="841" mass="92660">MKVGGTVPSLVQGVSQQEPHNRLPNQLGQQQNMLSSTTRGLTRRRGTQYLDAVKIDAGNATAQAESANMGRFSFALDEVEYTLLYRRRKSAQGKGHFAYLFNRTEGKFVPVVYEGSTWVDNLILGGASAVAAVGRYVYIAGNDTVPRVEQTDRWDNPTNNQKLAATVRAGAYSRKFTLTIEDATGGKVSVDYTTKASAYPEPLDVSNIPFWKPNTTPQEADPYYQKLLNDMTNEYNGKVNQWIKEAADDIQPANIAEKLAQKLIDQGITASNREGTIVVDDANYVDITIDDGGDGALAVHVGKEVKDEARLTRWHWNGKVVRIRPGSGRDSESFYMEARSENGQDGWQKVQWYETAGIKHDIKNMFAQLIVHEGTAYVAQDAAGLEALAPTSGTHVAYKPNKVGDGITAPVPAFFGKKITMMREFQDRLLIGAGNTVSASRSGDYLNYFRETVLSILDNDPVEMYAHGSEGDILKAGVMYQRDLVLFGNLRQYLLSGREVLTPTNRNITTIGSIKGSAEAEPIAAGNFVFFAKSARDRTSLHDMRPGQTQDTTTTSDVSTELDDYLVGNPVQLCGTDSPNLILYRTDADPSIVYVYQYLDSQSGRVQSSWSHWKFADVLGAVCGVDTYDDDVVVFSHRLIGSASYIVADILSLNTQLDRYPHLDSQVALGEAGEWHTASEAQLYVAARKGHEGYMLGTAASKRQQFIDQLPGIEAYLMMGAVSPAIAEPTNPFMRGDDGTASLLGDLIFSTGLLHVDDTGGVSIRVYRTSSGRSVLNYEGRLLGRNNNLLNTQPVSKGKLPFTIGDNVQNVRYELHSDSWLPLRITGLEWTGQYYNRVRRN</sequence>
<dbReference type="InterPro" id="IPR058003">
    <property type="entry name" value="Phage_gp12"/>
</dbReference>